<dbReference type="PANTHER" id="PTHR30204:SF69">
    <property type="entry name" value="MERR-FAMILY TRANSCRIPTIONAL REGULATOR"/>
    <property type="match status" value="1"/>
</dbReference>
<dbReference type="SUPFAM" id="SSF46955">
    <property type="entry name" value="Putative DNA-binding domain"/>
    <property type="match status" value="1"/>
</dbReference>
<dbReference type="AlphaFoldDB" id="A0A3D9I5M3"/>
<evidence type="ECO:0000256" key="1">
    <source>
        <dbReference type="ARBA" id="ARBA00022491"/>
    </source>
</evidence>
<dbReference type="InterPro" id="IPR041698">
    <property type="entry name" value="Methyltransf_25"/>
</dbReference>
<dbReference type="InterPro" id="IPR009061">
    <property type="entry name" value="DNA-bd_dom_put_sf"/>
</dbReference>
<protein>
    <submittedName>
        <fullName evidence="6">MerR-like DNA binding protein</fullName>
    </submittedName>
</protein>
<evidence type="ECO:0000256" key="4">
    <source>
        <dbReference type="ARBA" id="ARBA00023163"/>
    </source>
</evidence>
<dbReference type="EMBL" id="QRDZ01000037">
    <property type="protein sequence ID" value="RED57074.1"/>
    <property type="molecule type" value="Genomic_DNA"/>
</dbReference>
<dbReference type="GO" id="GO:0003677">
    <property type="term" value="F:DNA binding"/>
    <property type="evidence" value="ECO:0007669"/>
    <property type="project" value="UniProtKB-KW"/>
</dbReference>
<dbReference type="Pfam" id="PF13649">
    <property type="entry name" value="Methyltransf_25"/>
    <property type="match status" value="1"/>
</dbReference>
<keyword evidence="4" id="KW-0804">Transcription</keyword>
<reference evidence="6 7" key="1">
    <citation type="submission" date="2018-07" db="EMBL/GenBank/DDBJ databases">
        <title>Genomic Encyclopedia of Type Strains, Phase III (KMG-III): the genomes of soil and plant-associated and newly described type strains.</title>
        <authorList>
            <person name="Whitman W."/>
        </authorList>
    </citation>
    <scope>NUCLEOTIDE SEQUENCE [LARGE SCALE GENOMIC DNA]</scope>
    <source>
        <strain evidence="6 7">CECT 7287</strain>
    </source>
</reference>
<organism evidence="6 7">
    <name type="scientific">Cohnella phaseoli</name>
    <dbReference type="NCBI Taxonomy" id="456490"/>
    <lineage>
        <taxon>Bacteria</taxon>
        <taxon>Bacillati</taxon>
        <taxon>Bacillota</taxon>
        <taxon>Bacilli</taxon>
        <taxon>Bacillales</taxon>
        <taxon>Paenibacillaceae</taxon>
        <taxon>Cohnella</taxon>
    </lineage>
</organism>
<keyword evidence="3" id="KW-0238">DNA-binding</keyword>
<feature type="domain" description="HTH merR-type" evidence="5">
    <location>
        <begin position="1"/>
        <end position="69"/>
    </location>
</feature>
<dbReference type="InterPro" id="IPR047057">
    <property type="entry name" value="MerR_fam"/>
</dbReference>
<comment type="caution">
    <text evidence="6">The sequence shown here is derived from an EMBL/GenBank/DDBJ whole genome shotgun (WGS) entry which is preliminary data.</text>
</comment>
<dbReference type="Gene3D" id="1.10.1660.10">
    <property type="match status" value="1"/>
</dbReference>
<dbReference type="Gene3D" id="3.40.50.150">
    <property type="entry name" value="Vaccinia Virus protein VP39"/>
    <property type="match status" value="1"/>
</dbReference>
<evidence type="ECO:0000256" key="2">
    <source>
        <dbReference type="ARBA" id="ARBA00023015"/>
    </source>
</evidence>
<dbReference type="OrthoDB" id="465705at2"/>
<dbReference type="InterPro" id="IPR029063">
    <property type="entry name" value="SAM-dependent_MTases_sf"/>
</dbReference>
<sequence>MNIKEAADKLGITPRTIRFYEKKGLLSPAKQQNNLYRSFSEQDLWRLQTIVALREAHLSLSDIKQALEKLERNGVEELRYYLEMQRSALMSEWLQLKQAVETTDRMIELVQRERTLPLEHLFGLANASKQLREQRAGWKDRWDFNRLAPTHDERVAANEGDYADYEDALERVVRLIRPQQNERGLDIGTGTGNLAGKFLTASCHMSAVDQSREMLRLCREKHPEIETRLGNFLALPFLREQFDFVVTSFAFHHLTGNQQQLALEEMDRVLKPGGRIAIADLMASAEEGDRPTSSYPEARTLSHWFENRNYFVQLCRLNERLHILYADKKEHPYAGS</sequence>
<dbReference type="CDD" id="cd01106">
    <property type="entry name" value="HTH_TipAL-Mta"/>
    <property type="match status" value="1"/>
</dbReference>
<evidence type="ECO:0000313" key="6">
    <source>
        <dbReference type="EMBL" id="RED57074.1"/>
    </source>
</evidence>
<dbReference type="Pfam" id="PF13411">
    <property type="entry name" value="MerR_1"/>
    <property type="match status" value="1"/>
</dbReference>
<gene>
    <name evidence="6" type="ORF">DFP98_13766</name>
</gene>
<evidence type="ECO:0000259" key="5">
    <source>
        <dbReference type="PROSITE" id="PS50937"/>
    </source>
</evidence>
<dbReference type="CDD" id="cd02440">
    <property type="entry name" value="AdoMet_MTases"/>
    <property type="match status" value="1"/>
</dbReference>
<dbReference type="PROSITE" id="PS50937">
    <property type="entry name" value="HTH_MERR_2"/>
    <property type="match status" value="1"/>
</dbReference>
<name>A0A3D9I5M3_9BACL</name>
<proteinExistence type="predicted"/>
<dbReference type="Proteomes" id="UP000256977">
    <property type="component" value="Unassembled WGS sequence"/>
</dbReference>
<keyword evidence="2" id="KW-0805">Transcription regulation</keyword>
<dbReference type="RefSeq" id="WP_116064799.1">
    <property type="nucleotide sequence ID" value="NZ_QRDZ01000037.1"/>
</dbReference>
<accession>A0A3D9I5M3</accession>
<keyword evidence="1" id="KW-0678">Repressor</keyword>
<dbReference type="GO" id="GO:0003700">
    <property type="term" value="F:DNA-binding transcription factor activity"/>
    <property type="evidence" value="ECO:0007669"/>
    <property type="project" value="InterPro"/>
</dbReference>
<evidence type="ECO:0000313" key="7">
    <source>
        <dbReference type="Proteomes" id="UP000256977"/>
    </source>
</evidence>
<dbReference type="SMART" id="SM00422">
    <property type="entry name" value="HTH_MERR"/>
    <property type="match status" value="1"/>
</dbReference>
<dbReference type="PRINTS" id="PR00040">
    <property type="entry name" value="HTHMERR"/>
</dbReference>
<keyword evidence="7" id="KW-1185">Reference proteome</keyword>
<dbReference type="SUPFAM" id="SSF53335">
    <property type="entry name" value="S-adenosyl-L-methionine-dependent methyltransferases"/>
    <property type="match status" value="1"/>
</dbReference>
<dbReference type="PANTHER" id="PTHR30204">
    <property type="entry name" value="REDOX-CYCLING DRUG-SENSING TRANSCRIPTIONAL ACTIVATOR SOXR"/>
    <property type="match status" value="1"/>
</dbReference>
<dbReference type="InterPro" id="IPR000551">
    <property type="entry name" value="MerR-type_HTH_dom"/>
</dbReference>
<evidence type="ECO:0000256" key="3">
    <source>
        <dbReference type="ARBA" id="ARBA00023125"/>
    </source>
</evidence>